<protein>
    <submittedName>
        <fullName evidence="1">Uncharacterized protein</fullName>
    </submittedName>
</protein>
<reference evidence="1 2" key="1">
    <citation type="submission" date="2022-10" db="EMBL/GenBank/DDBJ databases">
        <title>WGS assembly of Paspalum vaginatum 540-79.</title>
        <authorList>
            <person name="Sun G."/>
            <person name="Wase N."/>
            <person name="Shu S."/>
            <person name="Jenkins J."/>
            <person name="Zhou B."/>
            <person name="Torres-Rodriguez J."/>
            <person name="Chen C."/>
            <person name="Sandor L."/>
            <person name="Plott C."/>
            <person name="Yoshinga Y."/>
            <person name="Daum C."/>
            <person name="Qi P."/>
            <person name="Barry K."/>
            <person name="Lipzen A."/>
            <person name="Berry L."/>
            <person name="Pedersen C."/>
            <person name="Gottilla T."/>
            <person name="Foltz A."/>
            <person name="Yu H."/>
            <person name="O'Malley R."/>
            <person name="Zhang C."/>
            <person name="Devos K."/>
            <person name="Sigmon B."/>
            <person name="Yu B."/>
            <person name="Obata T."/>
            <person name="Schmutz J."/>
            <person name="Schnable J."/>
        </authorList>
    </citation>
    <scope>NUCLEOTIDE SEQUENCE [LARGE SCALE GENOMIC DNA]</scope>
    <source>
        <strain evidence="2">cv. 540-79</strain>
    </source>
</reference>
<sequence length="163" mass="17296">MGCSTPHVPVSADVSASIVTRTSTVAPPITAAALVKGGAGSGAATPDPDSPQRQVLAFDMPSDAILSAAPHLVNNSSYRISTPTSNSRVSLKETAFSVLMNIAPLAFAVVPMRQQVGWLSEEEVVTEGSNRKMQPVLDWLDETQPFLLTKYHLLGSGLRIRLL</sequence>
<proteinExistence type="predicted"/>
<evidence type="ECO:0000313" key="2">
    <source>
        <dbReference type="Proteomes" id="UP001164776"/>
    </source>
</evidence>
<gene>
    <name evidence="1" type="ORF">BS78_K110500</name>
</gene>
<dbReference type="EMBL" id="MU629587">
    <property type="protein sequence ID" value="KAJ1256015.1"/>
    <property type="molecule type" value="Genomic_DNA"/>
</dbReference>
<organism evidence="1 2">
    <name type="scientific">Paspalum vaginatum</name>
    <name type="common">seashore paspalum</name>
    <dbReference type="NCBI Taxonomy" id="158149"/>
    <lineage>
        <taxon>Eukaryota</taxon>
        <taxon>Viridiplantae</taxon>
        <taxon>Streptophyta</taxon>
        <taxon>Embryophyta</taxon>
        <taxon>Tracheophyta</taxon>
        <taxon>Spermatophyta</taxon>
        <taxon>Magnoliopsida</taxon>
        <taxon>Liliopsida</taxon>
        <taxon>Poales</taxon>
        <taxon>Poaceae</taxon>
        <taxon>PACMAD clade</taxon>
        <taxon>Panicoideae</taxon>
        <taxon>Andropogonodae</taxon>
        <taxon>Paspaleae</taxon>
        <taxon>Paspalinae</taxon>
        <taxon>Paspalum</taxon>
    </lineage>
</organism>
<name>A0A9W8CFA4_9POAL</name>
<dbReference type="Proteomes" id="UP001164776">
    <property type="component" value="Unassembled WGS sequence"/>
</dbReference>
<accession>A0A9W8CFA4</accession>
<evidence type="ECO:0000313" key="1">
    <source>
        <dbReference type="EMBL" id="KAJ1256015.1"/>
    </source>
</evidence>
<dbReference type="AlphaFoldDB" id="A0A9W8CFA4"/>
<keyword evidence="2" id="KW-1185">Reference proteome</keyword>
<comment type="caution">
    <text evidence="1">The sequence shown here is derived from an EMBL/GenBank/DDBJ whole genome shotgun (WGS) entry which is preliminary data.</text>
</comment>